<comment type="subcellular location">
    <subcellularLocation>
        <location evidence="1">Secreted</location>
    </subcellularLocation>
</comment>
<dbReference type="InterPro" id="IPR001148">
    <property type="entry name" value="CA_dom"/>
</dbReference>
<evidence type="ECO:0000256" key="3">
    <source>
        <dbReference type="ARBA" id="ARBA00022525"/>
    </source>
</evidence>
<comment type="caution">
    <text evidence="6">The sequence shown here is derived from an EMBL/GenBank/DDBJ whole genome shotgun (WGS) entry which is preliminary data.</text>
</comment>
<dbReference type="PROSITE" id="PS51144">
    <property type="entry name" value="ALPHA_CA_2"/>
    <property type="match status" value="1"/>
</dbReference>
<dbReference type="GO" id="GO:0006730">
    <property type="term" value="P:one-carbon metabolic process"/>
    <property type="evidence" value="ECO:0007669"/>
    <property type="project" value="TreeGrafter"/>
</dbReference>
<comment type="similarity">
    <text evidence="2">Belongs to the alpha-carbonic anhydrase family.</text>
</comment>
<organism evidence="6 7">
    <name type="scientific">Mytilus galloprovincialis</name>
    <name type="common">Mediterranean mussel</name>
    <dbReference type="NCBI Taxonomy" id="29158"/>
    <lineage>
        <taxon>Eukaryota</taxon>
        <taxon>Metazoa</taxon>
        <taxon>Spiralia</taxon>
        <taxon>Lophotrochozoa</taxon>
        <taxon>Mollusca</taxon>
        <taxon>Bivalvia</taxon>
        <taxon>Autobranchia</taxon>
        <taxon>Pteriomorphia</taxon>
        <taxon>Mytilida</taxon>
        <taxon>Mytiloidea</taxon>
        <taxon>Mytilidae</taxon>
        <taxon>Mytilinae</taxon>
        <taxon>Mytilus</taxon>
    </lineage>
</organism>
<name>A0A8B6GE30_MYTGA</name>
<dbReference type="Gene3D" id="3.10.200.10">
    <property type="entry name" value="Alpha carbonic anhydrase"/>
    <property type="match status" value="1"/>
</dbReference>
<evidence type="ECO:0000313" key="6">
    <source>
        <dbReference type="EMBL" id="VDI62727.1"/>
    </source>
</evidence>
<dbReference type="CDD" id="cd00326">
    <property type="entry name" value="alpha_CA"/>
    <property type="match status" value="1"/>
</dbReference>
<evidence type="ECO:0000313" key="7">
    <source>
        <dbReference type="Proteomes" id="UP000596742"/>
    </source>
</evidence>
<evidence type="ECO:0000256" key="2">
    <source>
        <dbReference type="ARBA" id="ARBA00010718"/>
    </source>
</evidence>
<evidence type="ECO:0000259" key="5">
    <source>
        <dbReference type="PROSITE" id="PS51144"/>
    </source>
</evidence>
<keyword evidence="4" id="KW-0732">Signal</keyword>
<dbReference type="InterPro" id="IPR023561">
    <property type="entry name" value="Carbonic_anhydrase_a-class"/>
</dbReference>
<keyword evidence="3" id="KW-0964">Secreted</keyword>
<accession>A0A8B6GE30</accession>
<feature type="chain" id="PRO_5032930978" description="Alpha-carbonic anhydrase domain-containing protein" evidence="4">
    <location>
        <begin position="21"/>
        <end position="376"/>
    </location>
</feature>
<dbReference type="PANTHER" id="PTHR18952:SF208">
    <property type="entry name" value="CARBONIC ANHYDRASE XA-RELATED"/>
    <property type="match status" value="1"/>
</dbReference>
<dbReference type="GO" id="GO:0008270">
    <property type="term" value="F:zinc ion binding"/>
    <property type="evidence" value="ECO:0007669"/>
    <property type="project" value="InterPro"/>
</dbReference>
<proteinExistence type="inferred from homology"/>
<sequence length="376" mass="43542">MEVLLSFLIVAALSVTFVDGAGYLQVRPPTLGQCYYEDINTAHFSYNRTFCEGPAYWCQIHICWITCGSNERQSPINIDTRKTQFRLLPMPKFYNLHKRVPATIRNTGHAPEFNVVQTKSNKDRIILSNVPGRPKDKKYVFAQLHVHFGRDETQGSEHCIDNIFKPMEAHLVFYDLDYGNLGDARSKKDGLVGLGVMVEVRGNPQKPTVCKNGRKCKPRFAKRFSDLMEKYYEQVRCFPLEQYRDYIHNDRFGFFRRRNSRSKKYCGGTLSQNYIQNRCKKDPDDNSLKVQVTEGLSPKDVLPYDTDLFYTYGGSLTTPPCYETVQWIVYKCPITVSSQAFNMLQFVEDSQKDELIKLGVRRPIQKNRKVTVYSSF</sequence>
<evidence type="ECO:0000256" key="4">
    <source>
        <dbReference type="SAM" id="SignalP"/>
    </source>
</evidence>
<dbReference type="SMART" id="SM01057">
    <property type="entry name" value="Carb_anhydrase"/>
    <property type="match status" value="1"/>
</dbReference>
<gene>
    <name evidence="6" type="ORF">MGAL_10B072934</name>
</gene>
<dbReference type="PANTHER" id="PTHR18952">
    <property type="entry name" value="CARBONIC ANHYDRASE"/>
    <property type="match status" value="1"/>
</dbReference>
<protein>
    <recommendedName>
        <fullName evidence="5">Alpha-carbonic anhydrase domain-containing protein</fullName>
    </recommendedName>
</protein>
<dbReference type="OrthoDB" id="6044957at2759"/>
<dbReference type="AlphaFoldDB" id="A0A8B6GE30"/>
<dbReference type="GO" id="GO:0004089">
    <property type="term" value="F:carbonate dehydratase activity"/>
    <property type="evidence" value="ECO:0007669"/>
    <property type="project" value="InterPro"/>
</dbReference>
<keyword evidence="7" id="KW-1185">Reference proteome</keyword>
<dbReference type="Pfam" id="PF00194">
    <property type="entry name" value="Carb_anhydrase"/>
    <property type="match status" value="2"/>
</dbReference>
<feature type="domain" description="Alpha-carbonic anhydrase" evidence="5">
    <location>
        <begin position="42"/>
        <end position="376"/>
    </location>
</feature>
<dbReference type="EMBL" id="UYJE01008288">
    <property type="protein sequence ID" value="VDI62727.1"/>
    <property type="molecule type" value="Genomic_DNA"/>
</dbReference>
<reference evidence="6" key="1">
    <citation type="submission" date="2018-11" db="EMBL/GenBank/DDBJ databases">
        <authorList>
            <person name="Alioto T."/>
            <person name="Alioto T."/>
        </authorList>
    </citation>
    <scope>NUCLEOTIDE SEQUENCE</scope>
</reference>
<dbReference type="GO" id="GO:0005576">
    <property type="term" value="C:extracellular region"/>
    <property type="evidence" value="ECO:0007669"/>
    <property type="project" value="UniProtKB-SubCell"/>
</dbReference>
<dbReference type="InterPro" id="IPR036398">
    <property type="entry name" value="CA_dom_sf"/>
</dbReference>
<feature type="signal peptide" evidence="4">
    <location>
        <begin position="1"/>
        <end position="20"/>
    </location>
</feature>
<evidence type="ECO:0000256" key="1">
    <source>
        <dbReference type="ARBA" id="ARBA00004613"/>
    </source>
</evidence>
<dbReference type="Proteomes" id="UP000596742">
    <property type="component" value="Unassembled WGS sequence"/>
</dbReference>
<dbReference type="SUPFAM" id="SSF51069">
    <property type="entry name" value="Carbonic anhydrase"/>
    <property type="match status" value="1"/>
</dbReference>